<proteinExistence type="predicted"/>
<evidence type="ECO:0000256" key="1">
    <source>
        <dbReference type="ARBA" id="ARBA00004651"/>
    </source>
</evidence>
<evidence type="ECO:0000256" key="5">
    <source>
        <dbReference type="ARBA" id="ARBA00023136"/>
    </source>
</evidence>
<accession>A0ABY5KJ51</accession>
<evidence type="ECO:0000256" key="4">
    <source>
        <dbReference type="ARBA" id="ARBA00022989"/>
    </source>
</evidence>
<feature type="transmembrane region" description="Helical" evidence="6">
    <location>
        <begin position="16"/>
        <end position="36"/>
    </location>
</feature>
<name>A0ABY5KJ51_9CELL</name>
<dbReference type="PANTHER" id="PTHR30250:SF11">
    <property type="entry name" value="O-ANTIGEN TRANSPORTER-RELATED"/>
    <property type="match status" value="1"/>
</dbReference>
<feature type="transmembrane region" description="Helical" evidence="6">
    <location>
        <begin position="299"/>
        <end position="321"/>
    </location>
</feature>
<feature type="transmembrane region" description="Helical" evidence="6">
    <location>
        <begin position="222"/>
        <end position="244"/>
    </location>
</feature>
<dbReference type="InterPro" id="IPR050833">
    <property type="entry name" value="Poly_Biosynth_Transport"/>
</dbReference>
<protein>
    <recommendedName>
        <fullName evidence="9">Polysaccharide biosynthesis protein</fullName>
    </recommendedName>
</protein>
<reference evidence="7 8" key="1">
    <citation type="submission" date="2022-07" db="EMBL/GenBank/DDBJ databases">
        <title>Novel species in genus cellulomonas.</title>
        <authorList>
            <person name="Ye L."/>
        </authorList>
    </citation>
    <scope>NUCLEOTIDE SEQUENCE [LARGE SCALE GENOMIC DNA]</scope>
    <source>
        <strain evidence="8">zg-B89</strain>
    </source>
</reference>
<evidence type="ECO:0000256" key="3">
    <source>
        <dbReference type="ARBA" id="ARBA00022692"/>
    </source>
</evidence>
<dbReference type="PANTHER" id="PTHR30250">
    <property type="entry name" value="PST FAMILY PREDICTED COLANIC ACID TRANSPORTER"/>
    <property type="match status" value="1"/>
</dbReference>
<feature type="transmembrane region" description="Helical" evidence="6">
    <location>
        <begin position="48"/>
        <end position="69"/>
    </location>
</feature>
<gene>
    <name evidence="7" type="ORF">NP048_11875</name>
</gene>
<keyword evidence="8" id="KW-1185">Reference proteome</keyword>
<keyword evidence="5 6" id="KW-0472">Membrane</keyword>
<evidence type="ECO:0000256" key="6">
    <source>
        <dbReference type="SAM" id="Phobius"/>
    </source>
</evidence>
<evidence type="ECO:0008006" key="9">
    <source>
        <dbReference type="Google" id="ProtNLM"/>
    </source>
</evidence>
<dbReference type="RefSeq" id="WP_227575804.1">
    <property type="nucleotide sequence ID" value="NZ_CP101987.1"/>
</dbReference>
<feature type="transmembrane region" description="Helical" evidence="6">
    <location>
        <begin position="393"/>
        <end position="418"/>
    </location>
</feature>
<feature type="transmembrane region" description="Helical" evidence="6">
    <location>
        <begin position="90"/>
        <end position="115"/>
    </location>
</feature>
<feature type="transmembrane region" description="Helical" evidence="6">
    <location>
        <begin position="341"/>
        <end position="362"/>
    </location>
</feature>
<feature type="transmembrane region" description="Helical" evidence="6">
    <location>
        <begin position="183"/>
        <end position="201"/>
    </location>
</feature>
<dbReference type="EMBL" id="CP101987">
    <property type="protein sequence ID" value="UUI70501.1"/>
    <property type="molecule type" value="Genomic_DNA"/>
</dbReference>
<evidence type="ECO:0000313" key="7">
    <source>
        <dbReference type="EMBL" id="UUI70501.1"/>
    </source>
</evidence>
<feature type="transmembrane region" description="Helical" evidence="6">
    <location>
        <begin position="156"/>
        <end position="177"/>
    </location>
</feature>
<feature type="transmembrane region" description="Helical" evidence="6">
    <location>
        <begin position="264"/>
        <end position="287"/>
    </location>
</feature>
<comment type="subcellular location">
    <subcellularLocation>
        <location evidence="1">Cell membrane</location>
        <topology evidence="1">Multi-pass membrane protein</topology>
    </subcellularLocation>
</comment>
<organism evidence="7 8">
    <name type="scientific">Cellulomonas xiejunii</name>
    <dbReference type="NCBI Taxonomy" id="2968083"/>
    <lineage>
        <taxon>Bacteria</taxon>
        <taxon>Bacillati</taxon>
        <taxon>Actinomycetota</taxon>
        <taxon>Actinomycetes</taxon>
        <taxon>Micrococcales</taxon>
        <taxon>Cellulomonadaceae</taxon>
        <taxon>Cellulomonas</taxon>
    </lineage>
</organism>
<evidence type="ECO:0000256" key="2">
    <source>
        <dbReference type="ARBA" id="ARBA00022475"/>
    </source>
</evidence>
<evidence type="ECO:0000313" key="8">
    <source>
        <dbReference type="Proteomes" id="UP001316384"/>
    </source>
</evidence>
<feature type="transmembrane region" description="Helical" evidence="6">
    <location>
        <begin position="369"/>
        <end position="387"/>
    </location>
</feature>
<feature type="transmembrane region" description="Helical" evidence="6">
    <location>
        <begin position="121"/>
        <end position="144"/>
    </location>
</feature>
<keyword evidence="3 6" id="KW-0812">Transmembrane</keyword>
<keyword evidence="2" id="KW-1003">Cell membrane</keyword>
<keyword evidence="4 6" id="KW-1133">Transmembrane helix</keyword>
<dbReference type="Proteomes" id="UP001316384">
    <property type="component" value="Chromosome"/>
</dbReference>
<sequence>MTAAAETAPRGLGERWGFLAVAAGLGLYGLGSYAFINLAGLALGPELFAPLGIVWTLVNAVGIGLFLPLEQELGRTTASLRARGQGNAAAVRVVLGAGGALLATVSVLALVAWPALTARLLHGYAVLVPLLVASLAAMAVAYAVRGLLAGNGRYPAYGAQMAVDGVLRVVGAAVLAGLGVEEVGAYAAVLVVAPLVAVVTTTRSRGLVLPGRPVERGAVRRAFAMLVVASLASQVLANIGPVIVQLRALPEEAADTGQFTAALVIARVPLFVFAAVQAVLLPGLAVLRGRGDMRGFRRRLVVVTAVTGALAGVGTVAVWAWGDTLLPLMFGERFEIGRDVITLIALSGGLFMLAQVAAQALLALSGERAVGLGWVVGLAALVLAALVPGPAVTVGAVALVVGSAVALLGLTGALLVALRGATTAEVGHD</sequence>